<comment type="caution">
    <text evidence="2">The sequence shown here is derived from an EMBL/GenBank/DDBJ whole genome shotgun (WGS) entry which is preliminary data.</text>
</comment>
<dbReference type="Pfam" id="PF14261">
    <property type="entry name" value="DUF4351"/>
    <property type="match status" value="1"/>
</dbReference>
<feature type="domain" description="DUF4351" evidence="1">
    <location>
        <begin position="245"/>
        <end position="303"/>
    </location>
</feature>
<dbReference type="PANTHER" id="PTHR35586">
    <property type="entry name" value="SLL1691 PROTEIN"/>
    <property type="match status" value="1"/>
</dbReference>
<keyword evidence="3" id="KW-1185">Reference proteome</keyword>
<gene>
    <name evidence="2" type="ORF">DSM106972_000830</name>
</gene>
<dbReference type="EMBL" id="RSCL01000001">
    <property type="protein sequence ID" value="RUT09589.1"/>
    <property type="molecule type" value="Genomic_DNA"/>
</dbReference>
<reference evidence="2" key="1">
    <citation type="submission" date="2018-12" db="EMBL/GenBank/DDBJ databases">
        <authorList>
            <person name="Will S."/>
            <person name="Neumann-Schaal M."/>
            <person name="Henke P."/>
        </authorList>
    </citation>
    <scope>NUCLEOTIDE SEQUENCE</scope>
    <source>
        <strain evidence="2">PCC 7102</strain>
    </source>
</reference>
<dbReference type="AlphaFoldDB" id="A0A3S1CS68"/>
<dbReference type="InterPro" id="IPR025587">
    <property type="entry name" value="DUF4351"/>
</dbReference>
<dbReference type="OrthoDB" id="419816at2"/>
<evidence type="ECO:0000313" key="2">
    <source>
        <dbReference type="EMBL" id="RUT09589.1"/>
    </source>
</evidence>
<organism evidence="2 3">
    <name type="scientific">Dulcicalothrix desertica PCC 7102</name>
    <dbReference type="NCBI Taxonomy" id="232991"/>
    <lineage>
        <taxon>Bacteria</taxon>
        <taxon>Bacillati</taxon>
        <taxon>Cyanobacteriota</taxon>
        <taxon>Cyanophyceae</taxon>
        <taxon>Nostocales</taxon>
        <taxon>Calotrichaceae</taxon>
        <taxon>Dulcicalothrix</taxon>
    </lineage>
</organism>
<protein>
    <recommendedName>
        <fullName evidence="1">DUF4351 domain-containing protein</fullName>
    </recommendedName>
</protein>
<evidence type="ECO:0000313" key="3">
    <source>
        <dbReference type="Proteomes" id="UP000271624"/>
    </source>
</evidence>
<dbReference type="RefSeq" id="WP_127077807.1">
    <property type="nucleotide sequence ID" value="NZ_RSCL01000001.1"/>
</dbReference>
<accession>A0A3S1CS68</accession>
<name>A0A3S1CS68_9CYAN</name>
<dbReference type="PANTHER" id="PTHR35586:SF1">
    <property type="entry name" value="SLL1691 PROTEIN"/>
    <property type="match status" value="1"/>
</dbReference>
<dbReference type="Proteomes" id="UP000271624">
    <property type="component" value="Unassembled WGS sequence"/>
</dbReference>
<proteinExistence type="predicted"/>
<evidence type="ECO:0000259" key="1">
    <source>
        <dbReference type="Pfam" id="PF14261"/>
    </source>
</evidence>
<sequence length="306" mass="36001">MIDHDGLFKKLLKNFFPEFIELFFPDISNYWQRNSLQFLPQEIITDIIDGEKKIVDILVQALFQNQEKSFIIHVEHQSYTKNNFNQRNFLYYTHLYKEYRLPIYPIVIYSHDAPLTQEASSFKIDFPEWAPLKFEYRVVQLNQLDWQDFVNIRNPVACALMSKMRMGTEERPTVKLLSLQLLTSLGLNPAQIELISGFIGTYLKLNAAEEAEFQRLIATIEPRKQEEVMEIVTDWMERGIEQGMQQGMQREAVLFAQRLLNRRFGNLSTQQQERIQSLSTQKLEELGEALLDFTSIADLETWLSEC</sequence>
<reference evidence="2" key="2">
    <citation type="journal article" date="2019" name="Genome Biol. Evol.">
        <title>Day and night: Metabolic profiles and evolutionary relationships of six axenic non-marine cyanobacteria.</title>
        <authorList>
            <person name="Will S.E."/>
            <person name="Henke P."/>
            <person name="Boedeker C."/>
            <person name="Huang S."/>
            <person name="Brinkmann H."/>
            <person name="Rohde M."/>
            <person name="Jarek M."/>
            <person name="Friedl T."/>
            <person name="Seufert S."/>
            <person name="Schumacher M."/>
            <person name="Overmann J."/>
            <person name="Neumann-Schaal M."/>
            <person name="Petersen J."/>
        </authorList>
    </citation>
    <scope>NUCLEOTIDE SEQUENCE [LARGE SCALE GENOMIC DNA]</scope>
    <source>
        <strain evidence="2">PCC 7102</strain>
    </source>
</reference>